<dbReference type="InterPro" id="IPR041628">
    <property type="entry name" value="ChlI/MoxR_AAA_lid"/>
</dbReference>
<evidence type="ECO:0000256" key="7">
    <source>
        <dbReference type="SAM" id="MobiDB-lite"/>
    </source>
</evidence>
<feature type="compositionally biased region" description="Basic and acidic residues" evidence="7">
    <location>
        <begin position="335"/>
        <end position="353"/>
    </location>
</feature>
<gene>
    <name evidence="9" type="ORF">ON006_15115</name>
</gene>
<dbReference type="InterPro" id="IPR036465">
    <property type="entry name" value="vWFA_dom_sf"/>
</dbReference>
<organism evidence="9 10">
    <name type="scientific">Dyadobacter pollutisoli</name>
    <dbReference type="NCBI Taxonomy" id="2910158"/>
    <lineage>
        <taxon>Bacteria</taxon>
        <taxon>Pseudomonadati</taxon>
        <taxon>Bacteroidota</taxon>
        <taxon>Cytophagia</taxon>
        <taxon>Cytophagales</taxon>
        <taxon>Spirosomataceae</taxon>
        <taxon>Dyadobacter</taxon>
    </lineage>
</organism>
<dbReference type="PANTHER" id="PTHR35023">
    <property type="entry name" value="CHELATASE-RELATED"/>
    <property type="match status" value="1"/>
</dbReference>
<dbReference type="InterPro" id="IPR000523">
    <property type="entry name" value="Mg_chelatse_chII-like_cat_dom"/>
</dbReference>
<dbReference type="Pfam" id="PF17863">
    <property type="entry name" value="AAA_lid_2"/>
    <property type="match status" value="1"/>
</dbReference>
<dbReference type="SMART" id="SM00327">
    <property type="entry name" value="VWA"/>
    <property type="match status" value="1"/>
</dbReference>
<evidence type="ECO:0000256" key="5">
    <source>
        <dbReference type="ARBA" id="ARBA00030759"/>
    </source>
</evidence>
<dbReference type="PROSITE" id="PS50234">
    <property type="entry name" value="VWFA"/>
    <property type="match status" value="1"/>
</dbReference>
<dbReference type="SUPFAM" id="SSF52540">
    <property type="entry name" value="P-loop containing nucleoside triphosphate hydrolases"/>
    <property type="match status" value="1"/>
</dbReference>
<protein>
    <recommendedName>
        <fullName evidence="5">Mg-protoporphyrin IX chelatase</fullName>
    </recommendedName>
</protein>
<dbReference type="Gene3D" id="1.10.8.80">
    <property type="entry name" value="Magnesium chelatase subunit I, C-Terminal domain"/>
    <property type="match status" value="1"/>
</dbReference>
<comment type="similarity">
    <text evidence="2">Belongs to the Mg-chelatase subunits D/I family.</text>
</comment>
<proteinExistence type="inferred from homology"/>
<evidence type="ECO:0000259" key="8">
    <source>
        <dbReference type="PROSITE" id="PS50234"/>
    </source>
</evidence>
<dbReference type="InterPro" id="IPR041702">
    <property type="entry name" value="BchD/ChlD_VWA"/>
</dbReference>
<comment type="function">
    <text evidence="6">Involved in bacteriochlorophyll biosynthesis; introduces a magnesium ion into protoporphyrin IX to yield Mg-protoporphyrin IX.</text>
</comment>
<evidence type="ECO:0000256" key="2">
    <source>
        <dbReference type="ARBA" id="ARBA00005799"/>
    </source>
</evidence>
<sequence length="608" mass="65762">MNLYPFSAIVGQAKLKKALLLCAINPAIGGVLIKGEKGTAKTTAVRGLASIMPLTAQEGGFGTENMTVPFVDLPLGASEDRILGSLDLQAIVSEKKKKFLPGLLASAHQGILYIDEVNLLADHLVDILLDVAASGINTVQREGISESHAARFMLIGTMNPEEGNLRPQFLDRFGLMVEVEGHMDVVDRVEVVRRRIAFEGDPEQFVSQWRMAQLALQSRILKAQQLLPAVKMPEGLLTLISQLCIERSVSSLRADIVLFKTATALAAWAGRLNVTPEDIREAAELVLNHRKGKKQPQSNPNNQGNQPKNESEQNQGSAGNNDSGECGEGNCSDTPEEKVFGNGQEKEVPKLKSEQPITVPELINGRSQKAVQTTRGFQVRAEKTHVGNDLAVSETILNAIMRDPDHLIIRTDDLHQKVKNGKAGHLILFVVDASGSMAAGKRMEAVKGSVLGLLKDAYQKRDMVGLIAFRGVEATILLEPTNSIEDAEHAMGSLPTGGRTPLPHALLLATEVLKSYEKTKDLQPLLVVLSDGKANVPLPGGGDPWRQVLQVALQMAEKSVRALVIDTEIGYLRFGKAQELAAALGAECLTLDELSPENLTHLITARII</sequence>
<evidence type="ECO:0000313" key="10">
    <source>
        <dbReference type="Proteomes" id="UP001164653"/>
    </source>
</evidence>
<dbReference type="Pfam" id="PF13519">
    <property type="entry name" value="VWA_2"/>
    <property type="match status" value="1"/>
</dbReference>
<name>A0A9E8NJP1_9BACT</name>
<feature type="compositionally biased region" description="Low complexity" evidence="7">
    <location>
        <begin position="295"/>
        <end position="308"/>
    </location>
</feature>
<dbReference type="Gene3D" id="3.40.50.300">
    <property type="entry name" value="P-loop containing nucleotide triphosphate hydrolases"/>
    <property type="match status" value="1"/>
</dbReference>
<reference evidence="9" key="1">
    <citation type="submission" date="2022-11" db="EMBL/GenBank/DDBJ databases">
        <title>Dyadobacter pollutisoli sp. nov., isolated from plastic dumped soil.</title>
        <authorList>
            <person name="Kim J.M."/>
            <person name="Kim K.R."/>
            <person name="Lee J.K."/>
            <person name="Hao L."/>
            <person name="Jeon C.O."/>
        </authorList>
    </citation>
    <scope>NUCLEOTIDE SEQUENCE</scope>
    <source>
        <strain evidence="9">U1</strain>
    </source>
</reference>
<keyword evidence="10" id="KW-1185">Reference proteome</keyword>
<dbReference type="CDD" id="cd01451">
    <property type="entry name" value="vWA_Magnesium_chelatase"/>
    <property type="match status" value="1"/>
</dbReference>
<dbReference type="SUPFAM" id="SSF53300">
    <property type="entry name" value="vWA-like"/>
    <property type="match status" value="1"/>
</dbReference>
<keyword evidence="3" id="KW-0547">Nucleotide-binding</keyword>
<accession>A0A9E8NJP1</accession>
<dbReference type="InterPro" id="IPR052989">
    <property type="entry name" value="Mg-chelatase_DI-like"/>
</dbReference>
<feature type="region of interest" description="Disordered" evidence="7">
    <location>
        <begin position="289"/>
        <end position="365"/>
    </location>
</feature>
<dbReference type="Gene3D" id="3.40.50.410">
    <property type="entry name" value="von Willebrand factor, type A domain"/>
    <property type="match status" value="1"/>
</dbReference>
<feature type="domain" description="VWFA" evidence="8">
    <location>
        <begin position="426"/>
        <end position="607"/>
    </location>
</feature>
<comment type="pathway">
    <text evidence="1">Porphyrin-containing compound metabolism; bacteriochlorophyll biosynthesis.</text>
</comment>
<dbReference type="RefSeq" id="WP_244823093.1">
    <property type="nucleotide sequence ID" value="NZ_CP112998.1"/>
</dbReference>
<evidence type="ECO:0000256" key="4">
    <source>
        <dbReference type="ARBA" id="ARBA00022840"/>
    </source>
</evidence>
<dbReference type="Proteomes" id="UP001164653">
    <property type="component" value="Chromosome"/>
</dbReference>
<evidence type="ECO:0000313" key="9">
    <source>
        <dbReference type="EMBL" id="WAC15264.1"/>
    </source>
</evidence>
<evidence type="ECO:0000256" key="1">
    <source>
        <dbReference type="ARBA" id="ARBA00004800"/>
    </source>
</evidence>
<dbReference type="GO" id="GO:0005524">
    <property type="term" value="F:ATP binding"/>
    <property type="evidence" value="ECO:0007669"/>
    <property type="project" value="UniProtKB-KW"/>
</dbReference>
<dbReference type="InterPro" id="IPR002035">
    <property type="entry name" value="VWF_A"/>
</dbReference>
<evidence type="ECO:0000256" key="3">
    <source>
        <dbReference type="ARBA" id="ARBA00022741"/>
    </source>
</evidence>
<dbReference type="KEGG" id="dpf:ON006_15115"/>
<dbReference type="PANTHER" id="PTHR35023:SF1">
    <property type="entry name" value="MG-PROTOPORPHYRIN IX CHELATASE"/>
    <property type="match status" value="1"/>
</dbReference>
<dbReference type="CDD" id="cd00009">
    <property type="entry name" value="AAA"/>
    <property type="match status" value="1"/>
</dbReference>
<dbReference type="InterPro" id="IPR027417">
    <property type="entry name" value="P-loop_NTPase"/>
</dbReference>
<keyword evidence="4" id="KW-0067">ATP-binding</keyword>
<dbReference type="AlphaFoldDB" id="A0A9E8NJP1"/>
<dbReference type="Pfam" id="PF01078">
    <property type="entry name" value="Mg_chelatase"/>
    <property type="match status" value="1"/>
</dbReference>
<feature type="compositionally biased region" description="Polar residues" evidence="7">
    <location>
        <begin position="312"/>
        <end position="323"/>
    </location>
</feature>
<evidence type="ECO:0000256" key="6">
    <source>
        <dbReference type="ARBA" id="ARBA00053551"/>
    </source>
</evidence>
<dbReference type="EMBL" id="CP112998">
    <property type="protein sequence ID" value="WAC15264.1"/>
    <property type="molecule type" value="Genomic_DNA"/>
</dbReference>